<evidence type="ECO:0000313" key="3">
    <source>
        <dbReference type="Proteomes" id="UP001652564"/>
    </source>
</evidence>
<organism evidence="2 3">
    <name type="scientific">Albidovulum litorale</name>
    <dbReference type="NCBI Taxonomy" id="2984134"/>
    <lineage>
        <taxon>Bacteria</taxon>
        <taxon>Pseudomonadati</taxon>
        <taxon>Pseudomonadota</taxon>
        <taxon>Alphaproteobacteria</taxon>
        <taxon>Rhodobacterales</taxon>
        <taxon>Paracoccaceae</taxon>
        <taxon>Albidovulum</taxon>
    </lineage>
</organism>
<evidence type="ECO:0000313" key="2">
    <source>
        <dbReference type="EMBL" id="MCV2872932.1"/>
    </source>
</evidence>
<dbReference type="EMBL" id="JAOWKZ010000003">
    <property type="protein sequence ID" value="MCV2872932.1"/>
    <property type="molecule type" value="Genomic_DNA"/>
</dbReference>
<gene>
    <name evidence="2" type="ORF">OEZ71_11565</name>
</gene>
<accession>A0ABT2ZPH5</accession>
<feature type="signal peptide" evidence="1">
    <location>
        <begin position="1"/>
        <end position="23"/>
    </location>
</feature>
<name>A0ABT2ZPH5_9RHOB</name>
<proteinExistence type="predicted"/>
<comment type="caution">
    <text evidence="2">The sequence shown here is derived from an EMBL/GenBank/DDBJ whole genome shotgun (WGS) entry which is preliminary data.</text>
</comment>
<sequence>MPMKSLITALALAAGLVPAAVQAQGCSHGERQAQISCAEGTAWDAATQSCVTVGS</sequence>
<dbReference type="RefSeq" id="WP_263740156.1">
    <property type="nucleotide sequence ID" value="NZ_JAOWKZ010000003.1"/>
</dbReference>
<dbReference type="Proteomes" id="UP001652564">
    <property type="component" value="Unassembled WGS sequence"/>
</dbReference>
<evidence type="ECO:0000256" key="1">
    <source>
        <dbReference type="SAM" id="SignalP"/>
    </source>
</evidence>
<protein>
    <submittedName>
        <fullName evidence="2">Carbohydrate-binding module family 14 protein</fullName>
    </submittedName>
</protein>
<keyword evidence="3" id="KW-1185">Reference proteome</keyword>
<keyword evidence="1" id="KW-0732">Signal</keyword>
<reference evidence="2 3" key="1">
    <citation type="submission" date="2022-10" db="EMBL/GenBank/DDBJ databases">
        <title>Defluviimonas sp. nov., isolated from ocean surface sediments.</title>
        <authorList>
            <person name="He W."/>
            <person name="Wang L."/>
            <person name="Zhang D.-F."/>
        </authorList>
    </citation>
    <scope>NUCLEOTIDE SEQUENCE [LARGE SCALE GENOMIC DNA]</scope>
    <source>
        <strain evidence="2 3">WL0050</strain>
    </source>
</reference>
<feature type="chain" id="PRO_5047490581" evidence="1">
    <location>
        <begin position="24"/>
        <end position="55"/>
    </location>
</feature>